<evidence type="ECO:0000313" key="2">
    <source>
        <dbReference type="Proteomes" id="UP000053660"/>
    </source>
</evidence>
<proteinExistence type="predicted"/>
<gene>
    <name evidence="1" type="ORF">OESDEN_16531</name>
</gene>
<feature type="non-terminal residue" evidence="1">
    <location>
        <position position="1"/>
    </location>
</feature>
<protein>
    <submittedName>
        <fullName evidence="1">Uncharacterized protein</fullName>
    </submittedName>
</protein>
<reference evidence="1 2" key="1">
    <citation type="submission" date="2014-03" db="EMBL/GenBank/DDBJ databases">
        <title>Draft genome of the hookworm Oesophagostomum dentatum.</title>
        <authorList>
            <person name="Mitreva M."/>
        </authorList>
    </citation>
    <scope>NUCLEOTIDE SEQUENCE [LARGE SCALE GENOMIC DNA]</scope>
    <source>
        <strain evidence="1 2">OD-Hann</strain>
    </source>
</reference>
<organism evidence="1 2">
    <name type="scientific">Oesophagostomum dentatum</name>
    <name type="common">Nodular worm</name>
    <dbReference type="NCBI Taxonomy" id="61180"/>
    <lineage>
        <taxon>Eukaryota</taxon>
        <taxon>Metazoa</taxon>
        <taxon>Ecdysozoa</taxon>
        <taxon>Nematoda</taxon>
        <taxon>Chromadorea</taxon>
        <taxon>Rhabditida</taxon>
        <taxon>Rhabditina</taxon>
        <taxon>Rhabditomorpha</taxon>
        <taxon>Strongyloidea</taxon>
        <taxon>Strongylidae</taxon>
        <taxon>Oesophagostomum</taxon>
    </lineage>
</organism>
<name>A0A0B1SIQ4_OESDE</name>
<keyword evidence="2" id="KW-1185">Reference proteome</keyword>
<dbReference type="EMBL" id="KN571867">
    <property type="protein sequence ID" value="KHJ83766.1"/>
    <property type="molecule type" value="Genomic_DNA"/>
</dbReference>
<accession>A0A0B1SIQ4</accession>
<sequence>CTPFSGEVAVCICGCCCTRPTPVLTTTLAPVDIFEGEPVMSYHHTVRSSMSAWMSAWFEIPILCRVLLQRRTIPDEVFLNHCVLERTNLHERALLHHDRQRVAE</sequence>
<dbReference type="Proteomes" id="UP000053660">
    <property type="component" value="Unassembled WGS sequence"/>
</dbReference>
<evidence type="ECO:0000313" key="1">
    <source>
        <dbReference type="EMBL" id="KHJ83766.1"/>
    </source>
</evidence>
<dbReference type="AlphaFoldDB" id="A0A0B1SIQ4"/>